<organism evidence="1">
    <name type="scientific">Anguilla anguilla</name>
    <name type="common">European freshwater eel</name>
    <name type="synonym">Muraena anguilla</name>
    <dbReference type="NCBI Taxonomy" id="7936"/>
    <lineage>
        <taxon>Eukaryota</taxon>
        <taxon>Metazoa</taxon>
        <taxon>Chordata</taxon>
        <taxon>Craniata</taxon>
        <taxon>Vertebrata</taxon>
        <taxon>Euteleostomi</taxon>
        <taxon>Actinopterygii</taxon>
        <taxon>Neopterygii</taxon>
        <taxon>Teleostei</taxon>
        <taxon>Anguilliformes</taxon>
        <taxon>Anguillidae</taxon>
        <taxon>Anguilla</taxon>
    </lineage>
</organism>
<reference evidence="1" key="1">
    <citation type="submission" date="2014-11" db="EMBL/GenBank/DDBJ databases">
        <authorList>
            <person name="Amaro Gonzalez C."/>
        </authorList>
    </citation>
    <scope>NUCLEOTIDE SEQUENCE</scope>
</reference>
<protein>
    <submittedName>
        <fullName evidence="1">Uncharacterized protein</fullName>
    </submittedName>
</protein>
<dbReference type="AlphaFoldDB" id="A0A0E9X4D1"/>
<dbReference type="EMBL" id="GBXM01011852">
    <property type="protein sequence ID" value="JAH96725.1"/>
    <property type="molecule type" value="Transcribed_RNA"/>
</dbReference>
<sequence>MFKGNALEESGDEKKKKELYQCGRRHLNFDSVLEGASEQWVVFLGETLPKCLILFNLMIRNIINVT</sequence>
<accession>A0A0E9X4D1</accession>
<proteinExistence type="predicted"/>
<evidence type="ECO:0000313" key="1">
    <source>
        <dbReference type="EMBL" id="JAH96725.1"/>
    </source>
</evidence>
<reference evidence="1" key="2">
    <citation type="journal article" date="2015" name="Fish Shellfish Immunol.">
        <title>Early steps in the European eel (Anguilla anguilla)-Vibrio vulnificus interaction in the gills: Role of the RtxA13 toxin.</title>
        <authorList>
            <person name="Callol A."/>
            <person name="Pajuelo D."/>
            <person name="Ebbesson L."/>
            <person name="Teles M."/>
            <person name="MacKenzie S."/>
            <person name="Amaro C."/>
        </authorList>
    </citation>
    <scope>NUCLEOTIDE SEQUENCE</scope>
</reference>
<name>A0A0E9X4D1_ANGAN</name>